<dbReference type="Proteomes" id="UP000245626">
    <property type="component" value="Unassembled WGS sequence"/>
</dbReference>
<sequence>MSVSHSNLPKPNSRAAACWATLITSEHLLPGLAVFSHSLLVTHRSQYPLVVMCTPDFPSRARRIVEALGCKVAEVQPIYPKQRPAKTLAYSRFSQVWTKLRAFELVDYQKVVLVDSDMLVRKNMDELFKHRGVFPPSSSLLPSHEDERRSHPQSDEDVRPMEDSIAASFACTCNPNKIASYPDDWTHKLLNSGLVVLKPSCETMSAMIEKIDTDPRVPEYRFPDQDFLADWYEGRLHILPWCYNALKKLRLVHPNIWRDDEVRNVHYILE</sequence>
<keyword evidence="1" id="KW-0808">Transferase</keyword>
<gene>
    <name evidence="1" type="ORF">IE53DRAFT_363437</name>
</gene>
<organism evidence="1 2">
    <name type="scientific">Violaceomyces palustris</name>
    <dbReference type="NCBI Taxonomy" id="1673888"/>
    <lineage>
        <taxon>Eukaryota</taxon>
        <taxon>Fungi</taxon>
        <taxon>Dikarya</taxon>
        <taxon>Basidiomycota</taxon>
        <taxon>Ustilaginomycotina</taxon>
        <taxon>Ustilaginomycetes</taxon>
        <taxon>Violaceomycetales</taxon>
        <taxon>Violaceomycetaceae</taxon>
        <taxon>Violaceomyces</taxon>
    </lineage>
</organism>
<evidence type="ECO:0000313" key="2">
    <source>
        <dbReference type="Proteomes" id="UP000245626"/>
    </source>
</evidence>
<accession>A0ACD0NTH2</accession>
<evidence type="ECO:0000313" key="1">
    <source>
        <dbReference type="EMBL" id="PWN49062.1"/>
    </source>
</evidence>
<dbReference type="EMBL" id="KZ820103">
    <property type="protein sequence ID" value="PWN49062.1"/>
    <property type="molecule type" value="Genomic_DNA"/>
</dbReference>
<protein>
    <submittedName>
        <fullName evidence="1">Nucleotide-diphospho-sugar transferase</fullName>
    </submittedName>
</protein>
<reference evidence="1 2" key="1">
    <citation type="journal article" date="2018" name="Mol. Biol. Evol.">
        <title>Broad Genomic Sampling Reveals a Smut Pathogenic Ancestry of the Fungal Clade Ustilaginomycotina.</title>
        <authorList>
            <person name="Kijpornyongpan T."/>
            <person name="Mondo S.J."/>
            <person name="Barry K."/>
            <person name="Sandor L."/>
            <person name="Lee J."/>
            <person name="Lipzen A."/>
            <person name="Pangilinan J."/>
            <person name="LaButti K."/>
            <person name="Hainaut M."/>
            <person name="Henrissat B."/>
            <person name="Grigoriev I.V."/>
            <person name="Spatafora J.W."/>
            <person name="Aime M.C."/>
        </authorList>
    </citation>
    <scope>NUCLEOTIDE SEQUENCE [LARGE SCALE GENOMIC DNA]</scope>
    <source>
        <strain evidence="1 2">SA 807</strain>
    </source>
</reference>
<keyword evidence="2" id="KW-1185">Reference proteome</keyword>
<name>A0ACD0NTH2_9BASI</name>
<proteinExistence type="predicted"/>